<dbReference type="OrthoDB" id="7619475at2"/>
<proteinExistence type="inferred from homology"/>
<organism evidence="8 9">
    <name type="scientific">Erythrobacter neustonensis</name>
    <dbReference type="NCBI Taxonomy" id="1112"/>
    <lineage>
        <taxon>Bacteria</taxon>
        <taxon>Pseudomonadati</taxon>
        <taxon>Pseudomonadota</taxon>
        <taxon>Alphaproteobacteria</taxon>
        <taxon>Sphingomonadales</taxon>
        <taxon>Erythrobacteraceae</taxon>
        <taxon>Erythrobacter/Porphyrobacter group</taxon>
        <taxon>Erythrobacter</taxon>
    </lineage>
</organism>
<dbReference type="InterPro" id="IPR007267">
    <property type="entry name" value="GtrA_DPMS_TM"/>
</dbReference>
<dbReference type="InterPro" id="IPR051401">
    <property type="entry name" value="GtrA_CellWall_Glycosyl"/>
</dbReference>
<dbReference type="PANTHER" id="PTHR38459:SF1">
    <property type="entry name" value="PROPHAGE BACTOPRENOL-LINKED GLUCOSE TRANSLOCASE HOMOLOG"/>
    <property type="match status" value="1"/>
</dbReference>
<feature type="transmembrane region" description="Helical" evidence="6">
    <location>
        <begin position="7"/>
        <end position="28"/>
    </location>
</feature>
<sequence length="128" mass="13420">MSQLIRFLLVTVLGVILDLAIAFALHAYAGLPLWLAAASGFAIAAGANYVIHQTWSFRSGPLSMKRAALYAGVALVTLAVRVGIVALLERALPAAWPLAILVAGAGGSFCVNFVLSKWVVFAPGEERA</sequence>
<feature type="transmembrane region" description="Helical" evidence="6">
    <location>
        <begin position="34"/>
        <end position="55"/>
    </location>
</feature>
<keyword evidence="4 6" id="KW-1133">Transmembrane helix</keyword>
<feature type="transmembrane region" description="Helical" evidence="6">
    <location>
        <begin position="67"/>
        <end position="88"/>
    </location>
</feature>
<keyword evidence="3 6" id="KW-0812">Transmembrane</keyword>
<dbReference type="GO" id="GO:0000271">
    <property type="term" value="P:polysaccharide biosynthetic process"/>
    <property type="evidence" value="ECO:0007669"/>
    <property type="project" value="InterPro"/>
</dbReference>
<keyword evidence="5 6" id="KW-0472">Membrane</keyword>
<gene>
    <name evidence="8" type="ORF">A9D12_04040</name>
</gene>
<evidence type="ECO:0000313" key="8">
    <source>
        <dbReference type="EMBL" id="ANK12249.1"/>
    </source>
</evidence>
<accession>A0A192D3B6</accession>
<reference evidence="8 9" key="1">
    <citation type="submission" date="2016-05" db="EMBL/GenBank/DDBJ databases">
        <title>Compelete Genome Sequence of Bacteriochlorophyll-Synthesizing Bacterium Porphyrobacter neustonensis DSM 9434.</title>
        <authorList>
            <person name="Shi X.-L."/>
            <person name="Wu Y.-H."/>
            <person name="Cheng H."/>
            <person name="Xu L."/>
            <person name="Zhang X.-Q."/>
            <person name="Wang C.-S."/>
            <person name="Xu X.-W."/>
        </authorList>
    </citation>
    <scope>NUCLEOTIDE SEQUENCE [LARGE SCALE GENOMIC DNA]</scope>
    <source>
        <strain evidence="8 9">DSM 9434</strain>
    </source>
</reference>
<protein>
    <recommendedName>
        <fullName evidence="7">GtrA/DPMS transmembrane domain-containing protein</fullName>
    </recommendedName>
</protein>
<dbReference type="EMBL" id="CP016033">
    <property type="protein sequence ID" value="ANK12249.1"/>
    <property type="molecule type" value="Genomic_DNA"/>
</dbReference>
<feature type="domain" description="GtrA/DPMS transmembrane" evidence="7">
    <location>
        <begin position="6"/>
        <end position="121"/>
    </location>
</feature>
<dbReference type="GO" id="GO:0005886">
    <property type="term" value="C:plasma membrane"/>
    <property type="evidence" value="ECO:0007669"/>
    <property type="project" value="TreeGrafter"/>
</dbReference>
<dbReference type="STRING" id="1112.A9D12_04040"/>
<dbReference type="AlphaFoldDB" id="A0A192D3B6"/>
<feature type="transmembrane region" description="Helical" evidence="6">
    <location>
        <begin position="94"/>
        <end position="115"/>
    </location>
</feature>
<evidence type="ECO:0000256" key="4">
    <source>
        <dbReference type="ARBA" id="ARBA00022989"/>
    </source>
</evidence>
<evidence type="ECO:0000256" key="3">
    <source>
        <dbReference type="ARBA" id="ARBA00022692"/>
    </source>
</evidence>
<dbReference type="PANTHER" id="PTHR38459">
    <property type="entry name" value="PROPHAGE BACTOPRENOL-LINKED GLUCOSE TRANSLOCASE HOMOLOG"/>
    <property type="match status" value="1"/>
</dbReference>
<dbReference type="Proteomes" id="UP000078263">
    <property type="component" value="Chromosome"/>
</dbReference>
<dbReference type="Pfam" id="PF04138">
    <property type="entry name" value="GtrA_DPMS_TM"/>
    <property type="match status" value="1"/>
</dbReference>
<evidence type="ECO:0000256" key="1">
    <source>
        <dbReference type="ARBA" id="ARBA00004141"/>
    </source>
</evidence>
<dbReference type="KEGG" id="pns:A9D12_04040"/>
<evidence type="ECO:0000256" key="6">
    <source>
        <dbReference type="SAM" id="Phobius"/>
    </source>
</evidence>
<name>A0A192D3B6_9SPHN</name>
<evidence type="ECO:0000256" key="5">
    <source>
        <dbReference type="ARBA" id="ARBA00023136"/>
    </source>
</evidence>
<evidence type="ECO:0000256" key="2">
    <source>
        <dbReference type="ARBA" id="ARBA00009399"/>
    </source>
</evidence>
<comment type="subcellular location">
    <subcellularLocation>
        <location evidence="1">Membrane</location>
        <topology evidence="1">Multi-pass membrane protein</topology>
    </subcellularLocation>
</comment>
<evidence type="ECO:0000259" key="7">
    <source>
        <dbReference type="Pfam" id="PF04138"/>
    </source>
</evidence>
<dbReference type="RefSeq" id="WP_068350017.1">
    <property type="nucleotide sequence ID" value="NZ_CP016033.1"/>
</dbReference>
<evidence type="ECO:0000313" key="9">
    <source>
        <dbReference type="Proteomes" id="UP000078263"/>
    </source>
</evidence>
<comment type="similarity">
    <text evidence="2">Belongs to the GtrA family.</text>
</comment>
<keyword evidence="9" id="KW-1185">Reference proteome</keyword>